<evidence type="ECO:0000259" key="1">
    <source>
        <dbReference type="PROSITE" id="PS51934"/>
    </source>
</evidence>
<dbReference type="PROSITE" id="PS51934">
    <property type="entry name" value="LRAT"/>
    <property type="match status" value="1"/>
</dbReference>
<sequence length="157" mass="17071">MARFGDRLTFSTPFYNHEGVLVPGPGGPHVIERINPGWGPSRGFSSGGSGSSVYAPRECIVKRPLEEGETFVATPPCVPREKAVREAERKYRNREKEGPYDLLSNNCEHFARECTEGRPYSKQVDDGLKTAAVIGAAAAAGFLAYRAMAPASARKQN</sequence>
<gene>
    <name evidence="2" type="ORF">DSTB1V02_LOCUS14323</name>
</gene>
<dbReference type="Pfam" id="PF04970">
    <property type="entry name" value="LRAT"/>
    <property type="match status" value="1"/>
</dbReference>
<reference evidence="2" key="1">
    <citation type="submission" date="2020-11" db="EMBL/GenBank/DDBJ databases">
        <authorList>
            <person name="Tran Van P."/>
        </authorList>
    </citation>
    <scope>NUCLEOTIDE SEQUENCE</scope>
</reference>
<dbReference type="OrthoDB" id="421951at2759"/>
<organism evidence="2">
    <name type="scientific">Darwinula stevensoni</name>
    <dbReference type="NCBI Taxonomy" id="69355"/>
    <lineage>
        <taxon>Eukaryota</taxon>
        <taxon>Metazoa</taxon>
        <taxon>Ecdysozoa</taxon>
        <taxon>Arthropoda</taxon>
        <taxon>Crustacea</taxon>
        <taxon>Oligostraca</taxon>
        <taxon>Ostracoda</taxon>
        <taxon>Podocopa</taxon>
        <taxon>Podocopida</taxon>
        <taxon>Darwinulocopina</taxon>
        <taxon>Darwinuloidea</taxon>
        <taxon>Darwinulidae</taxon>
        <taxon>Darwinula</taxon>
    </lineage>
</organism>
<keyword evidence="3" id="KW-1185">Reference proteome</keyword>
<name>A0A7R9FTF7_9CRUS</name>
<dbReference type="AlphaFoldDB" id="A0A7R9FTF7"/>
<feature type="domain" description="LRAT" evidence="1">
    <location>
        <begin position="7"/>
        <end position="123"/>
    </location>
</feature>
<protein>
    <recommendedName>
        <fullName evidence="1">LRAT domain-containing protein</fullName>
    </recommendedName>
</protein>
<accession>A0A7R9FTF7</accession>
<dbReference type="Gene3D" id="3.90.1720.10">
    <property type="entry name" value="endopeptidase domain like (from Nostoc punctiforme)"/>
    <property type="match status" value="1"/>
</dbReference>
<evidence type="ECO:0000313" key="2">
    <source>
        <dbReference type="EMBL" id="CAD7254577.1"/>
    </source>
</evidence>
<proteinExistence type="predicted"/>
<dbReference type="EMBL" id="LR910137">
    <property type="protein sequence ID" value="CAD7254577.1"/>
    <property type="molecule type" value="Genomic_DNA"/>
</dbReference>
<dbReference type="Proteomes" id="UP000677054">
    <property type="component" value="Unassembled WGS sequence"/>
</dbReference>
<dbReference type="InterPro" id="IPR007053">
    <property type="entry name" value="LRAT_dom"/>
</dbReference>
<evidence type="ECO:0000313" key="3">
    <source>
        <dbReference type="Proteomes" id="UP000677054"/>
    </source>
</evidence>
<dbReference type="EMBL" id="CAJPEV010010619">
    <property type="protein sequence ID" value="CAG0906039.1"/>
    <property type="molecule type" value="Genomic_DNA"/>
</dbReference>